<evidence type="ECO:0000313" key="1">
    <source>
        <dbReference type="EMBL" id="CAG8825861.1"/>
    </source>
</evidence>
<reference evidence="1" key="1">
    <citation type="submission" date="2021-06" db="EMBL/GenBank/DDBJ databases">
        <authorList>
            <person name="Kallberg Y."/>
            <person name="Tangrot J."/>
            <person name="Rosling A."/>
        </authorList>
    </citation>
    <scope>NUCLEOTIDE SEQUENCE</scope>
    <source>
        <strain evidence="1">MA453B</strain>
    </source>
</reference>
<organism evidence="1 2">
    <name type="scientific">Dentiscutata erythropus</name>
    <dbReference type="NCBI Taxonomy" id="1348616"/>
    <lineage>
        <taxon>Eukaryota</taxon>
        <taxon>Fungi</taxon>
        <taxon>Fungi incertae sedis</taxon>
        <taxon>Mucoromycota</taxon>
        <taxon>Glomeromycotina</taxon>
        <taxon>Glomeromycetes</taxon>
        <taxon>Diversisporales</taxon>
        <taxon>Gigasporaceae</taxon>
        <taxon>Dentiscutata</taxon>
    </lineage>
</organism>
<evidence type="ECO:0000313" key="2">
    <source>
        <dbReference type="Proteomes" id="UP000789405"/>
    </source>
</evidence>
<keyword evidence="2" id="KW-1185">Reference proteome</keyword>
<proteinExistence type="predicted"/>
<gene>
    <name evidence="1" type="ORF">DERYTH_LOCUS27985</name>
</gene>
<comment type="caution">
    <text evidence="1">The sequence shown here is derived from an EMBL/GenBank/DDBJ whole genome shotgun (WGS) entry which is preliminary data.</text>
</comment>
<protein>
    <submittedName>
        <fullName evidence="1">2804_t:CDS:1</fullName>
    </submittedName>
</protein>
<feature type="non-terminal residue" evidence="1">
    <location>
        <position position="1"/>
    </location>
</feature>
<name>A0A9N9KFI6_9GLOM</name>
<sequence>QMEIMKKETISGLEREEGFALEFIWHAERELLLGISRLLWCFRIENASPLDND</sequence>
<dbReference type="Proteomes" id="UP000789405">
    <property type="component" value="Unassembled WGS sequence"/>
</dbReference>
<dbReference type="AlphaFoldDB" id="A0A9N9KFI6"/>
<accession>A0A9N9KFI6</accession>
<dbReference type="EMBL" id="CAJVPY010067188">
    <property type="protein sequence ID" value="CAG8825861.1"/>
    <property type="molecule type" value="Genomic_DNA"/>
</dbReference>
<feature type="non-terminal residue" evidence="1">
    <location>
        <position position="53"/>
    </location>
</feature>